<dbReference type="Gene3D" id="3.40.50.11380">
    <property type="match status" value="1"/>
</dbReference>
<evidence type="ECO:0000256" key="6">
    <source>
        <dbReference type="ARBA" id="ARBA00022737"/>
    </source>
</evidence>
<dbReference type="InterPro" id="IPR051939">
    <property type="entry name" value="Glycosyltr_41/O-GlcNAc_trsf"/>
</dbReference>
<feature type="repeat" description="TPR" evidence="8">
    <location>
        <begin position="130"/>
        <end position="163"/>
    </location>
</feature>
<evidence type="ECO:0000256" key="5">
    <source>
        <dbReference type="ARBA" id="ARBA00022679"/>
    </source>
</evidence>
<dbReference type="PANTHER" id="PTHR44835:SF1">
    <property type="entry name" value="PROTEIN O-GLCNAC TRANSFERASE"/>
    <property type="match status" value="1"/>
</dbReference>
<dbReference type="RefSeq" id="WP_169145393.1">
    <property type="nucleotide sequence ID" value="NZ_JABBGA010000005.1"/>
</dbReference>
<dbReference type="GO" id="GO:0097363">
    <property type="term" value="F:protein O-acetylglucosaminyltransferase activity"/>
    <property type="evidence" value="ECO:0007669"/>
    <property type="project" value="UniProtKB-EC"/>
</dbReference>
<evidence type="ECO:0000313" key="11">
    <source>
        <dbReference type="Proteomes" id="UP000580043"/>
    </source>
</evidence>
<dbReference type="Gene3D" id="1.25.40.10">
    <property type="entry name" value="Tetratricopeptide repeat domain"/>
    <property type="match status" value="3"/>
</dbReference>
<evidence type="ECO:0000256" key="7">
    <source>
        <dbReference type="ARBA" id="ARBA00022803"/>
    </source>
</evidence>
<dbReference type="SUPFAM" id="SSF103642">
    <property type="entry name" value="Sec-C motif"/>
    <property type="match status" value="1"/>
</dbReference>
<comment type="caution">
    <text evidence="10">The sequence shown here is derived from an EMBL/GenBank/DDBJ whole genome shotgun (WGS) entry which is preliminary data.</text>
</comment>
<evidence type="ECO:0000256" key="4">
    <source>
        <dbReference type="ARBA" id="ARBA00022676"/>
    </source>
</evidence>
<dbReference type="Pfam" id="PF13844">
    <property type="entry name" value="Glyco_transf_41"/>
    <property type="match status" value="2"/>
</dbReference>
<organism evidence="10 11">
    <name type="scientific">Zoogloea dura</name>
    <dbReference type="NCBI Taxonomy" id="2728840"/>
    <lineage>
        <taxon>Bacteria</taxon>
        <taxon>Pseudomonadati</taxon>
        <taxon>Pseudomonadota</taxon>
        <taxon>Betaproteobacteria</taxon>
        <taxon>Rhodocyclales</taxon>
        <taxon>Zoogloeaceae</taxon>
        <taxon>Zoogloea</taxon>
    </lineage>
</organism>
<keyword evidence="11" id="KW-1185">Reference proteome</keyword>
<evidence type="ECO:0000256" key="2">
    <source>
        <dbReference type="ARBA" id="ARBA00005386"/>
    </source>
</evidence>
<feature type="domain" description="O-GlcNAc transferase C-terminal" evidence="9">
    <location>
        <begin position="450"/>
        <end position="631"/>
    </location>
</feature>
<dbReference type="Pfam" id="PF02810">
    <property type="entry name" value="SEC-C"/>
    <property type="match status" value="1"/>
</dbReference>
<accession>A0A848G3W9</accession>
<dbReference type="Gene3D" id="3.40.50.2000">
    <property type="entry name" value="Glycogen Phosphorylase B"/>
    <property type="match status" value="1"/>
</dbReference>
<dbReference type="Proteomes" id="UP000580043">
    <property type="component" value="Unassembled WGS sequence"/>
</dbReference>
<keyword evidence="4" id="KW-0328">Glycosyltransferase</keyword>
<sequence>MKDGRNAPCACGSGRKFKLCCGRTQAGAPTPEAQQHLVALFRAGLFPELERQAAALVARWPGHGPSWNFLGVAQLAQARDAFEALGRAASLLPGDPTAQNNFGNALKDRGRLLEAADCFARSIALRPDNPRAHLNLGAVLKDLGRLGESAECSRRALALQPDYAEALSNLGMVLRLQGRPGEAEGIFRRALAAKPDFVAARMGLAMSLCDQGDMHGAEQGLREALAQKPDSLEARSALLFVLNYQPGRAAAELLEEARLFGQAVSRQARPFTAWRGKPEPGRRLRIGFVSGDFCQHPVGQFIEHVLAALGSTHAGRLELHAYHAQHYTDGLTARLKPLFKGWRMVAGMSDAVLAEQIHRDGIDILIDLSGHTSHNRLPVFAWKPAPVQMTWLGYLATTGVPGMDYLLADEQVLPAEAEAAFTEQVVRMPKSYVCFTSPRDETPLAALPALAQGGVTFGSFNNLSKLNEEVLALWARILAAVPGSRLLLKARQLADEAVRSRLTVFFETRGVSADRLLLLGHVARDAHLATYGQVDIGLDPFPYPGITTTVEALWMGVPVVSLAGSSFMARQGVGLLTHVGLADWLADSAEAYVATAVRQAADIEGLARLRAGLRSRLQASPVFDQHAFADDFEAMLRQLWRNWCAGQAAI</sequence>
<dbReference type="PANTHER" id="PTHR44835">
    <property type="entry name" value="UDP-N-ACETYLGLUCOSAMINE--PEPTIDE N-ACETYLGLUCOSAMINYLTRANSFERASE SPINDLY-RELATED"/>
    <property type="match status" value="1"/>
</dbReference>
<dbReference type="InterPro" id="IPR029489">
    <property type="entry name" value="OGT/SEC/SPY_C"/>
</dbReference>
<dbReference type="Gene3D" id="3.10.450.50">
    <property type="match status" value="1"/>
</dbReference>
<dbReference type="SUPFAM" id="SSF53756">
    <property type="entry name" value="UDP-Glycosyltransferase/glycogen phosphorylase"/>
    <property type="match status" value="1"/>
</dbReference>
<evidence type="ECO:0000256" key="1">
    <source>
        <dbReference type="ARBA" id="ARBA00004922"/>
    </source>
</evidence>
<dbReference type="SMART" id="SM00028">
    <property type="entry name" value="TPR"/>
    <property type="match status" value="4"/>
</dbReference>
<keyword evidence="5" id="KW-0808">Transferase</keyword>
<comment type="similarity">
    <text evidence="2">Belongs to the glycosyltransferase 41 family. O-GlcNAc transferase subfamily.</text>
</comment>
<dbReference type="AlphaFoldDB" id="A0A848G3W9"/>
<evidence type="ECO:0000256" key="8">
    <source>
        <dbReference type="PROSITE-ProRule" id="PRU00339"/>
    </source>
</evidence>
<dbReference type="InterPro" id="IPR004027">
    <property type="entry name" value="SEC_C_motif"/>
</dbReference>
<dbReference type="InterPro" id="IPR019734">
    <property type="entry name" value="TPR_rpt"/>
</dbReference>
<name>A0A848G3W9_9RHOO</name>
<dbReference type="InterPro" id="IPR011990">
    <property type="entry name" value="TPR-like_helical_dom_sf"/>
</dbReference>
<keyword evidence="7 8" id="KW-0802">TPR repeat</keyword>
<protein>
    <recommendedName>
        <fullName evidence="3">protein O-GlcNAc transferase</fullName>
        <ecNumber evidence="3">2.4.1.255</ecNumber>
    </recommendedName>
</protein>
<keyword evidence="6" id="KW-0677">Repeat</keyword>
<evidence type="ECO:0000313" key="10">
    <source>
        <dbReference type="EMBL" id="NML25850.1"/>
    </source>
</evidence>
<comment type="pathway">
    <text evidence="1">Protein modification; protein glycosylation.</text>
</comment>
<proteinExistence type="inferred from homology"/>
<reference evidence="10 11" key="1">
    <citation type="submission" date="2020-04" db="EMBL/GenBank/DDBJ databases">
        <title>Zoogloea sp. G-4-1-14 isolated from soil.</title>
        <authorList>
            <person name="Dahal R.H."/>
        </authorList>
    </citation>
    <scope>NUCLEOTIDE SEQUENCE [LARGE SCALE GENOMIC DNA]</scope>
    <source>
        <strain evidence="10 11">G-4-1-14</strain>
    </source>
</reference>
<gene>
    <name evidence="10" type="ORF">HHL15_08870</name>
</gene>
<dbReference type="PROSITE" id="PS50005">
    <property type="entry name" value="TPR"/>
    <property type="match status" value="3"/>
</dbReference>
<feature type="domain" description="O-GlcNAc transferase C-terminal" evidence="9">
    <location>
        <begin position="270"/>
        <end position="433"/>
    </location>
</feature>
<dbReference type="SUPFAM" id="SSF48452">
    <property type="entry name" value="TPR-like"/>
    <property type="match status" value="1"/>
</dbReference>
<evidence type="ECO:0000256" key="3">
    <source>
        <dbReference type="ARBA" id="ARBA00011970"/>
    </source>
</evidence>
<feature type="repeat" description="TPR" evidence="8">
    <location>
        <begin position="96"/>
        <end position="129"/>
    </location>
</feature>
<dbReference type="EC" id="2.4.1.255" evidence="3"/>
<feature type="repeat" description="TPR" evidence="8">
    <location>
        <begin position="164"/>
        <end position="197"/>
    </location>
</feature>
<dbReference type="EMBL" id="JABBGA010000005">
    <property type="protein sequence ID" value="NML25850.1"/>
    <property type="molecule type" value="Genomic_DNA"/>
</dbReference>
<evidence type="ECO:0000259" key="9">
    <source>
        <dbReference type="Pfam" id="PF13844"/>
    </source>
</evidence>
<dbReference type="Pfam" id="PF13424">
    <property type="entry name" value="TPR_12"/>
    <property type="match status" value="1"/>
</dbReference>